<evidence type="ECO:0000256" key="1">
    <source>
        <dbReference type="SAM" id="SignalP"/>
    </source>
</evidence>
<accession>A0AAD8MXY3</accession>
<gene>
    <name evidence="3" type="ORF">POM88_015886</name>
</gene>
<dbReference type="InterPro" id="IPR036291">
    <property type="entry name" value="NAD(P)-bd_dom_sf"/>
</dbReference>
<feature type="chain" id="PRO_5042162533" description="NAD-dependent epimerase/dehydratase domain-containing protein" evidence="1">
    <location>
        <begin position="29"/>
        <end position="209"/>
    </location>
</feature>
<name>A0AAD8MXY3_9APIA</name>
<protein>
    <recommendedName>
        <fullName evidence="2">NAD-dependent epimerase/dehydratase domain-containing protein</fullName>
    </recommendedName>
</protein>
<dbReference type="EMBL" id="JAUIZM010000004">
    <property type="protein sequence ID" value="KAK1387708.1"/>
    <property type="molecule type" value="Genomic_DNA"/>
</dbReference>
<dbReference type="GO" id="GO:0006556">
    <property type="term" value="P:S-adenosylmethionine biosynthetic process"/>
    <property type="evidence" value="ECO:0007669"/>
    <property type="project" value="TreeGrafter"/>
</dbReference>
<dbReference type="SUPFAM" id="SSF51735">
    <property type="entry name" value="NAD(P)-binding Rossmann-fold domains"/>
    <property type="match status" value="1"/>
</dbReference>
<dbReference type="Gene3D" id="3.40.50.720">
    <property type="entry name" value="NAD(P)-binding Rossmann-like Domain"/>
    <property type="match status" value="1"/>
</dbReference>
<dbReference type="Proteomes" id="UP001237642">
    <property type="component" value="Unassembled WGS sequence"/>
</dbReference>
<keyword evidence="1" id="KW-0732">Signal</keyword>
<keyword evidence="4" id="KW-1185">Reference proteome</keyword>
<proteinExistence type="predicted"/>
<feature type="domain" description="NAD-dependent epimerase/dehydratase" evidence="2">
    <location>
        <begin position="101"/>
        <end position="188"/>
    </location>
</feature>
<dbReference type="GO" id="GO:0048269">
    <property type="term" value="C:methionine adenosyltransferase complex"/>
    <property type="evidence" value="ECO:0007669"/>
    <property type="project" value="TreeGrafter"/>
</dbReference>
<dbReference type="PANTHER" id="PTHR10491:SF4">
    <property type="entry name" value="METHIONINE ADENOSYLTRANSFERASE 2 SUBUNIT BETA"/>
    <property type="match status" value="1"/>
</dbReference>
<dbReference type="InterPro" id="IPR005913">
    <property type="entry name" value="dTDP_dehydrorham_reduct"/>
</dbReference>
<dbReference type="AlphaFoldDB" id="A0AAD8MXY3"/>
<evidence type="ECO:0000313" key="3">
    <source>
        <dbReference type="EMBL" id="KAK1387708.1"/>
    </source>
</evidence>
<evidence type="ECO:0000313" key="4">
    <source>
        <dbReference type="Proteomes" id="UP001237642"/>
    </source>
</evidence>
<dbReference type="GO" id="GO:0048270">
    <property type="term" value="F:methionine adenosyltransferase regulator activity"/>
    <property type="evidence" value="ECO:0007669"/>
    <property type="project" value="TreeGrafter"/>
</dbReference>
<feature type="signal peptide" evidence="1">
    <location>
        <begin position="1"/>
        <end position="28"/>
    </location>
</feature>
<organism evidence="3 4">
    <name type="scientific">Heracleum sosnowskyi</name>
    <dbReference type="NCBI Taxonomy" id="360622"/>
    <lineage>
        <taxon>Eukaryota</taxon>
        <taxon>Viridiplantae</taxon>
        <taxon>Streptophyta</taxon>
        <taxon>Embryophyta</taxon>
        <taxon>Tracheophyta</taxon>
        <taxon>Spermatophyta</taxon>
        <taxon>Magnoliopsida</taxon>
        <taxon>eudicotyledons</taxon>
        <taxon>Gunneridae</taxon>
        <taxon>Pentapetalae</taxon>
        <taxon>asterids</taxon>
        <taxon>campanulids</taxon>
        <taxon>Apiales</taxon>
        <taxon>Apiaceae</taxon>
        <taxon>Apioideae</taxon>
        <taxon>apioid superclade</taxon>
        <taxon>Tordylieae</taxon>
        <taxon>Tordyliinae</taxon>
        <taxon>Heracleum</taxon>
    </lineage>
</organism>
<reference evidence="3" key="1">
    <citation type="submission" date="2023-02" db="EMBL/GenBank/DDBJ databases">
        <title>Genome of toxic invasive species Heracleum sosnowskyi carries increased number of genes despite the absence of recent whole-genome duplications.</title>
        <authorList>
            <person name="Schelkunov M."/>
            <person name="Shtratnikova V."/>
            <person name="Makarenko M."/>
            <person name="Klepikova A."/>
            <person name="Omelchenko D."/>
            <person name="Novikova G."/>
            <person name="Obukhova E."/>
            <person name="Bogdanov V."/>
            <person name="Penin A."/>
            <person name="Logacheva M."/>
        </authorList>
    </citation>
    <scope>NUCLEOTIDE SEQUENCE</scope>
    <source>
        <strain evidence="3">Hsosn_3</strain>
        <tissue evidence="3">Leaf</tissue>
    </source>
</reference>
<dbReference type="Pfam" id="PF01370">
    <property type="entry name" value="Epimerase"/>
    <property type="match status" value="1"/>
</dbReference>
<reference evidence="3" key="2">
    <citation type="submission" date="2023-05" db="EMBL/GenBank/DDBJ databases">
        <authorList>
            <person name="Schelkunov M.I."/>
        </authorList>
    </citation>
    <scope>NUCLEOTIDE SEQUENCE</scope>
    <source>
        <strain evidence="3">Hsosn_3</strain>
        <tissue evidence="3">Leaf</tissue>
    </source>
</reference>
<evidence type="ECO:0000259" key="2">
    <source>
        <dbReference type="Pfam" id="PF01370"/>
    </source>
</evidence>
<sequence length="209" mass="23378">MRFMGRGMGMLLWVIMKLLVMAYGRSYGVPVLTSRRKNVVISIARTLLRHSRLFFTMEKLAMCTILGPKERRVTDAGKDICKLFYKDPQTNIKYVETGHLLIRVKPTYVLNAAGVTGRPKAETIRTNVTGTLTLADVCREQGLMMINFATGCILQYDSAHPEGPGIGFKEKDKPNFHGSFYSRTKAMNSGKSMTMSAPSVLDAHIIRPQ</sequence>
<comment type="caution">
    <text evidence="3">The sequence shown here is derived from an EMBL/GenBank/DDBJ whole genome shotgun (WGS) entry which is preliminary data.</text>
</comment>
<dbReference type="InterPro" id="IPR001509">
    <property type="entry name" value="Epimerase_deHydtase"/>
</dbReference>
<dbReference type="PANTHER" id="PTHR10491">
    <property type="entry name" value="DTDP-4-DEHYDRORHAMNOSE REDUCTASE"/>
    <property type="match status" value="1"/>
</dbReference>